<accession>A0A380THF7</accession>
<reference evidence="2" key="1">
    <citation type="submission" date="2018-07" db="EMBL/GenBank/DDBJ databases">
        <authorList>
            <person name="Quirk P.G."/>
            <person name="Krulwich T.A."/>
        </authorList>
    </citation>
    <scope>NUCLEOTIDE SEQUENCE</scope>
</reference>
<sequence length="215" mass="22973">MVDTNTVIESLARSVRPVRRLPSPGRRVVRWLAMGLPVIGLFGIIMGARPDLGTKLSEPAFVVPFVAAFATAVFAAHAAFASSVPGTPRWWLWLPAPPFALWVGSLGHQCWQDWLRLGADGIVFELDFACLPTIAIVGAVPAIAMVMMVRRSAPLMPRLTAFFGALAAAALAYVGLRLVHLEDAALMVLVWQFGAVALLATVSGAFGRGLFPSRG</sequence>
<proteinExistence type="predicted"/>
<keyword evidence="1" id="KW-1133">Transmembrane helix</keyword>
<feature type="transmembrane region" description="Helical" evidence="1">
    <location>
        <begin position="185"/>
        <end position="206"/>
    </location>
</feature>
<feature type="transmembrane region" description="Helical" evidence="1">
    <location>
        <begin position="28"/>
        <end position="48"/>
    </location>
</feature>
<protein>
    <recommendedName>
        <fullName evidence="3">DUF1109 domain-containing protein</fullName>
    </recommendedName>
</protein>
<evidence type="ECO:0000313" key="2">
    <source>
        <dbReference type="EMBL" id="SUS07129.1"/>
    </source>
</evidence>
<name>A0A380THF7_9ZZZZ</name>
<evidence type="ECO:0008006" key="3">
    <source>
        <dbReference type="Google" id="ProtNLM"/>
    </source>
</evidence>
<dbReference type="Pfam" id="PF06532">
    <property type="entry name" value="NrsF"/>
    <property type="match status" value="1"/>
</dbReference>
<evidence type="ECO:0000256" key="1">
    <source>
        <dbReference type="SAM" id="Phobius"/>
    </source>
</evidence>
<feature type="transmembrane region" description="Helical" evidence="1">
    <location>
        <begin position="126"/>
        <end position="147"/>
    </location>
</feature>
<gene>
    <name evidence="2" type="ORF">DF3PB_3820001</name>
</gene>
<keyword evidence="1" id="KW-0472">Membrane</keyword>
<dbReference type="InterPro" id="IPR009495">
    <property type="entry name" value="NrsF"/>
</dbReference>
<feature type="transmembrane region" description="Helical" evidence="1">
    <location>
        <begin position="90"/>
        <end position="106"/>
    </location>
</feature>
<feature type="transmembrane region" description="Helical" evidence="1">
    <location>
        <begin position="159"/>
        <end position="179"/>
    </location>
</feature>
<feature type="transmembrane region" description="Helical" evidence="1">
    <location>
        <begin position="60"/>
        <end position="78"/>
    </location>
</feature>
<keyword evidence="1" id="KW-0812">Transmembrane</keyword>
<dbReference type="AlphaFoldDB" id="A0A380THF7"/>
<dbReference type="EMBL" id="UIDG01000315">
    <property type="protein sequence ID" value="SUS07129.1"/>
    <property type="molecule type" value="Genomic_DNA"/>
</dbReference>
<organism evidence="2">
    <name type="scientific">metagenome</name>
    <dbReference type="NCBI Taxonomy" id="256318"/>
    <lineage>
        <taxon>unclassified sequences</taxon>
        <taxon>metagenomes</taxon>
    </lineage>
</organism>